<reference evidence="1" key="1">
    <citation type="journal article" date="2019" name="Sci. Rep.">
        <title>Draft genome of Tanacetum cinerariifolium, the natural source of mosquito coil.</title>
        <authorList>
            <person name="Yamashiro T."/>
            <person name="Shiraishi A."/>
            <person name="Satake H."/>
            <person name="Nakayama K."/>
        </authorList>
    </citation>
    <scope>NUCLEOTIDE SEQUENCE</scope>
</reference>
<accession>A0A699T284</accession>
<organism evidence="1">
    <name type="scientific">Tanacetum cinerariifolium</name>
    <name type="common">Dalmatian daisy</name>
    <name type="synonym">Chrysanthemum cinerariifolium</name>
    <dbReference type="NCBI Taxonomy" id="118510"/>
    <lineage>
        <taxon>Eukaryota</taxon>
        <taxon>Viridiplantae</taxon>
        <taxon>Streptophyta</taxon>
        <taxon>Embryophyta</taxon>
        <taxon>Tracheophyta</taxon>
        <taxon>Spermatophyta</taxon>
        <taxon>Magnoliopsida</taxon>
        <taxon>eudicotyledons</taxon>
        <taxon>Gunneridae</taxon>
        <taxon>Pentapetalae</taxon>
        <taxon>asterids</taxon>
        <taxon>campanulids</taxon>
        <taxon>Asterales</taxon>
        <taxon>Asteraceae</taxon>
        <taxon>Asteroideae</taxon>
        <taxon>Anthemideae</taxon>
        <taxon>Anthemidinae</taxon>
        <taxon>Tanacetum</taxon>
    </lineage>
</organism>
<proteinExistence type="predicted"/>
<dbReference type="AlphaFoldDB" id="A0A699T284"/>
<dbReference type="EMBL" id="BKCJ011212780">
    <property type="protein sequence ID" value="GFD04585.1"/>
    <property type="molecule type" value="Genomic_DNA"/>
</dbReference>
<protein>
    <submittedName>
        <fullName evidence="1">Uncharacterized protein</fullName>
    </submittedName>
</protein>
<name>A0A699T284_TANCI</name>
<comment type="caution">
    <text evidence="1">The sequence shown here is derived from an EMBL/GenBank/DDBJ whole genome shotgun (WGS) entry which is preliminary data.</text>
</comment>
<gene>
    <name evidence="1" type="ORF">Tci_876554</name>
</gene>
<sequence>MDWIETDIFVFETPLCKESKEFNHLLQIDIDIDIDVLTRDLPGLKIYEDYKIRGSMSGIIKCHGIGIKSLLNAVEITAAHVCVNVTQLELVMLMNFNEKYTKCLLLLVRS</sequence>
<evidence type="ECO:0000313" key="1">
    <source>
        <dbReference type="EMBL" id="GFD04585.1"/>
    </source>
</evidence>